<feature type="domain" description="Glycosyltransferase subfamily 4-like N-terminal" evidence="3">
    <location>
        <begin position="6"/>
        <end position="109"/>
    </location>
</feature>
<evidence type="ECO:0008006" key="5">
    <source>
        <dbReference type="Google" id="ProtNLM"/>
    </source>
</evidence>
<name>A0A0F9UPJ6_9ZZZZ</name>
<reference evidence="4" key="1">
    <citation type="journal article" date="2015" name="Nature">
        <title>Complex archaea that bridge the gap between prokaryotes and eukaryotes.</title>
        <authorList>
            <person name="Spang A."/>
            <person name="Saw J.H."/>
            <person name="Jorgensen S.L."/>
            <person name="Zaremba-Niedzwiedzka K."/>
            <person name="Martijn J."/>
            <person name="Lind A.E."/>
            <person name="van Eijk R."/>
            <person name="Schleper C."/>
            <person name="Guy L."/>
            <person name="Ettema T.J."/>
        </authorList>
    </citation>
    <scope>NUCLEOTIDE SEQUENCE</scope>
</reference>
<organism evidence="4">
    <name type="scientific">marine sediment metagenome</name>
    <dbReference type="NCBI Taxonomy" id="412755"/>
    <lineage>
        <taxon>unclassified sequences</taxon>
        <taxon>metagenomes</taxon>
        <taxon>ecological metagenomes</taxon>
    </lineage>
</organism>
<dbReference type="GO" id="GO:0009103">
    <property type="term" value="P:lipopolysaccharide biosynthetic process"/>
    <property type="evidence" value="ECO:0007669"/>
    <property type="project" value="TreeGrafter"/>
</dbReference>
<feature type="domain" description="Glycosyl transferase family 1" evidence="2">
    <location>
        <begin position="111"/>
        <end position="221"/>
    </location>
</feature>
<protein>
    <recommendedName>
        <fullName evidence="5">Glycosyl transferase family 1 domain-containing protein</fullName>
    </recommendedName>
</protein>
<gene>
    <name evidence="4" type="ORF">LCGC14_0181330</name>
</gene>
<dbReference type="PANTHER" id="PTHR46401">
    <property type="entry name" value="GLYCOSYLTRANSFERASE WBBK-RELATED"/>
    <property type="match status" value="1"/>
</dbReference>
<dbReference type="AlphaFoldDB" id="A0A0F9UPJ6"/>
<dbReference type="InterPro" id="IPR028098">
    <property type="entry name" value="Glyco_trans_4-like_N"/>
</dbReference>
<dbReference type="Pfam" id="PF13439">
    <property type="entry name" value="Glyco_transf_4"/>
    <property type="match status" value="1"/>
</dbReference>
<dbReference type="SUPFAM" id="SSF53756">
    <property type="entry name" value="UDP-Glycosyltransferase/glycogen phosphorylase"/>
    <property type="match status" value="1"/>
</dbReference>
<dbReference type="Pfam" id="PF00534">
    <property type="entry name" value="Glycos_transf_1"/>
    <property type="match status" value="1"/>
</dbReference>
<keyword evidence="1" id="KW-0808">Transferase</keyword>
<comment type="caution">
    <text evidence="4">The sequence shown here is derived from an EMBL/GenBank/DDBJ whole genome shotgun (WGS) entry which is preliminary data.</text>
</comment>
<accession>A0A0F9UPJ6</accession>
<sequence>MLPGLGPGRRIHRLLDALQPDVVHVQAEPTLIDARRHPSVLTVHGFAERDTLFADHGLRRVRSWVAKRLMYPARARFRHIIALTGYVRQQLESYCRRSEFHFVPNPVDSRFFDHRRTESGPVAFFAGRFRPLKNIHGLIEAVGLLARQGVACELRLAGPKHNDTYSAHLDELIVRHGLSDHVVFLGQLDREQLMREMSRARCVVLPSFQESSPMVLPEAGATAHRTCPARGRRTEHTGGLRPGHRRLAGPKRPVVMIRIGGELVQDAHLRGVYSQAVELRVGR</sequence>
<dbReference type="EMBL" id="LAZR01000073">
    <property type="protein sequence ID" value="KKN95065.1"/>
    <property type="molecule type" value="Genomic_DNA"/>
</dbReference>
<evidence type="ECO:0000313" key="4">
    <source>
        <dbReference type="EMBL" id="KKN95065.1"/>
    </source>
</evidence>
<evidence type="ECO:0000259" key="2">
    <source>
        <dbReference type="Pfam" id="PF00534"/>
    </source>
</evidence>
<dbReference type="Gene3D" id="3.40.50.2000">
    <property type="entry name" value="Glycogen Phosphorylase B"/>
    <property type="match status" value="2"/>
</dbReference>
<dbReference type="PANTHER" id="PTHR46401:SF2">
    <property type="entry name" value="GLYCOSYLTRANSFERASE WBBK-RELATED"/>
    <property type="match status" value="1"/>
</dbReference>
<dbReference type="InterPro" id="IPR001296">
    <property type="entry name" value="Glyco_trans_1"/>
</dbReference>
<dbReference type="CDD" id="cd03801">
    <property type="entry name" value="GT4_PimA-like"/>
    <property type="match status" value="1"/>
</dbReference>
<dbReference type="GO" id="GO:0016757">
    <property type="term" value="F:glycosyltransferase activity"/>
    <property type="evidence" value="ECO:0007669"/>
    <property type="project" value="InterPro"/>
</dbReference>
<evidence type="ECO:0000256" key="1">
    <source>
        <dbReference type="ARBA" id="ARBA00022679"/>
    </source>
</evidence>
<evidence type="ECO:0000259" key="3">
    <source>
        <dbReference type="Pfam" id="PF13439"/>
    </source>
</evidence>
<proteinExistence type="predicted"/>